<accession>A0ACB8ALG0</accession>
<reference evidence="1" key="1">
    <citation type="journal article" date="2021" name="New Phytol.">
        <title>Evolutionary innovations through gain and loss of genes in the ectomycorrhizal Boletales.</title>
        <authorList>
            <person name="Wu G."/>
            <person name="Miyauchi S."/>
            <person name="Morin E."/>
            <person name="Kuo A."/>
            <person name="Drula E."/>
            <person name="Varga T."/>
            <person name="Kohler A."/>
            <person name="Feng B."/>
            <person name="Cao Y."/>
            <person name="Lipzen A."/>
            <person name="Daum C."/>
            <person name="Hundley H."/>
            <person name="Pangilinan J."/>
            <person name="Johnson J."/>
            <person name="Barry K."/>
            <person name="LaButti K."/>
            <person name="Ng V."/>
            <person name="Ahrendt S."/>
            <person name="Min B."/>
            <person name="Choi I.G."/>
            <person name="Park H."/>
            <person name="Plett J.M."/>
            <person name="Magnuson J."/>
            <person name="Spatafora J.W."/>
            <person name="Nagy L.G."/>
            <person name="Henrissat B."/>
            <person name="Grigoriev I.V."/>
            <person name="Yang Z.L."/>
            <person name="Xu J."/>
            <person name="Martin F.M."/>
        </authorList>
    </citation>
    <scope>NUCLEOTIDE SEQUENCE</scope>
    <source>
        <strain evidence="1">ATCC 28755</strain>
    </source>
</reference>
<protein>
    <submittedName>
        <fullName evidence="1">Uncharacterized protein</fullName>
    </submittedName>
</protein>
<evidence type="ECO:0000313" key="1">
    <source>
        <dbReference type="EMBL" id="KAH7914030.1"/>
    </source>
</evidence>
<proteinExistence type="predicted"/>
<comment type="caution">
    <text evidence="1">The sequence shown here is derived from an EMBL/GenBank/DDBJ whole genome shotgun (WGS) entry which is preliminary data.</text>
</comment>
<dbReference type="EMBL" id="MU267620">
    <property type="protein sequence ID" value="KAH7914030.1"/>
    <property type="molecule type" value="Genomic_DNA"/>
</dbReference>
<dbReference type="Proteomes" id="UP000790377">
    <property type="component" value="Unassembled WGS sequence"/>
</dbReference>
<sequence>MPPSVSVSDLDPAYEGHDHVQPLSEPSSVESSLTLTPTTHTLSKSTSFLSHHTPSIKFAPLPHTGPKKRRLVPLGVAGRSRRRRDREGSPIQLVEPTEEPVEDPLITLGKFVVSTSRSLWKRVRKKSGVVRENHTGSSSQDEIVVIEVVDKEIGNTERREGRAEQINAFGSRGLPSRRSSWSPSVERGLFDGIDKRAARRSTGTLPPIPSFQEIRL</sequence>
<keyword evidence="2" id="KW-1185">Reference proteome</keyword>
<organism evidence="1 2">
    <name type="scientific">Hygrophoropsis aurantiaca</name>
    <dbReference type="NCBI Taxonomy" id="72124"/>
    <lineage>
        <taxon>Eukaryota</taxon>
        <taxon>Fungi</taxon>
        <taxon>Dikarya</taxon>
        <taxon>Basidiomycota</taxon>
        <taxon>Agaricomycotina</taxon>
        <taxon>Agaricomycetes</taxon>
        <taxon>Agaricomycetidae</taxon>
        <taxon>Boletales</taxon>
        <taxon>Coniophorineae</taxon>
        <taxon>Hygrophoropsidaceae</taxon>
        <taxon>Hygrophoropsis</taxon>
    </lineage>
</organism>
<evidence type="ECO:0000313" key="2">
    <source>
        <dbReference type="Proteomes" id="UP000790377"/>
    </source>
</evidence>
<gene>
    <name evidence="1" type="ORF">BJ138DRAFT_1144760</name>
</gene>
<name>A0ACB8ALG0_9AGAM</name>